<keyword evidence="1" id="KW-0812">Transmembrane</keyword>
<dbReference type="InterPro" id="IPR055946">
    <property type="entry name" value="DUF7524"/>
</dbReference>
<evidence type="ECO:0000313" key="3">
    <source>
        <dbReference type="Proteomes" id="UP001500420"/>
    </source>
</evidence>
<dbReference type="Pfam" id="PF24368">
    <property type="entry name" value="DUF7524"/>
    <property type="match status" value="1"/>
</dbReference>
<dbReference type="RefSeq" id="WP_343774135.1">
    <property type="nucleotide sequence ID" value="NZ_BAAADV010000004.1"/>
</dbReference>
<protein>
    <submittedName>
        <fullName evidence="2">Uncharacterized protein</fullName>
    </submittedName>
</protein>
<accession>A0AAV3T9Z5</accession>
<keyword evidence="3" id="KW-1185">Reference proteome</keyword>
<feature type="transmembrane region" description="Helical" evidence="1">
    <location>
        <begin position="149"/>
        <end position="169"/>
    </location>
</feature>
<comment type="caution">
    <text evidence="2">The sequence shown here is derived from an EMBL/GenBank/DDBJ whole genome shotgun (WGS) entry which is preliminary data.</text>
</comment>
<gene>
    <name evidence="2" type="ORF">GCM10009020_22700</name>
</gene>
<dbReference type="AlphaFoldDB" id="A0AAV3T9Z5"/>
<sequence>MTDEVTVHVNRTRRHAIAVADDPFVTAGSFDVVLVNHGEGAHVHLGLDGDLAAAGEVEASAPFLDADTTERVAVRVNARGPVGGALTLSAGYGKSSIEVPVRIDPDAGPDVDAAPERTAASTSLPSFVEPLVDRLSTVDGVDATDPATLGLIALAGGALLVAALVASLVDSGVVFAGVLVVVAAVAGALSLLLLRS</sequence>
<reference evidence="2 3" key="1">
    <citation type="journal article" date="2019" name="Int. J. Syst. Evol. Microbiol.">
        <title>The Global Catalogue of Microorganisms (GCM) 10K type strain sequencing project: providing services to taxonomists for standard genome sequencing and annotation.</title>
        <authorList>
            <consortium name="The Broad Institute Genomics Platform"/>
            <consortium name="The Broad Institute Genome Sequencing Center for Infectious Disease"/>
            <person name="Wu L."/>
            <person name="Ma J."/>
        </authorList>
    </citation>
    <scope>NUCLEOTIDE SEQUENCE [LARGE SCALE GENOMIC DNA]</scope>
    <source>
        <strain evidence="2 3">JCM 16328</strain>
    </source>
</reference>
<feature type="transmembrane region" description="Helical" evidence="1">
    <location>
        <begin position="175"/>
        <end position="194"/>
    </location>
</feature>
<dbReference type="EMBL" id="BAAADV010000004">
    <property type="protein sequence ID" value="GAA0674691.1"/>
    <property type="molecule type" value="Genomic_DNA"/>
</dbReference>
<keyword evidence="1" id="KW-0472">Membrane</keyword>
<dbReference type="Proteomes" id="UP001500420">
    <property type="component" value="Unassembled WGS sequence"/>
</dbReference>
<evidence type="ECO:0000313" key="2">
    <source>
        <dbReference type="EMBL" id="GAA0674691.1"/>
    </source>
</evidence>
<name>A0AAV3T9Z5_9EURY</name>
<organism evidence="2 3">
    <name type="scientific">Natronoarchaeum mannanilyticum</name>
    <dbReference type="NCBI Taxonomy" id="926360"/>
    <lineage>
        <taxon>Archaea</taxon>
        <taxon>Methanobacteriati</taxon>
        <taxon>Methanobacteriota</taxon>
        <taxon>Stenosarchaea group</taxon>
        <taxon>Halobacteria</taxon>
        <taxon>Halobacteriales</taxon>
        <taxon>Natronoarchaeaceae</taxon>
    </lineage>
</organism>
<keyword evidence="1" id="KW-1133">Transmembrane helix</keyword>
<proteinExistence type="predicted"/>
<evidence type="ECO:0000256" key="1">
    <source>
        <dbReference type="SAM" id="Phobius"/>
    </source>
</evidence>